<dbReference type="OrthoDB" id="10072024at2759"/>
<keyword evidence="5" id="KW-0539">Nucleus</keyword>
<gene>
    <name evidence="8" type="ORF">MIMGU_mgv1a013651mg</name>
</gene>
<keyword evidence="4" id="KW-0804">Transcription</keyword>
<evidence type="ECO:0000256" key="3">
    <source>
        <dbReference type="ARBA" id="ARBA00023125"/>
    </source>
</evidence>
<feature type="region of interest" description="Disordered" evidence="6">
    <location>
        <begin position="1"/>
        <end position="69"/>
    </location>
</feature>
<dbReference type="PANTHER" id="PTHR12396">
    <property type="entry name" value="METHYL-CPG BINDING PROTEIN, MBD"/>
    <property type="match status" value="1"/>
</dbReference>
<feature type="domain" description="MBD" evidence="7">
    <location>
        <begin position="100"/>
        <end position="174"/>
    </location>
</feature>
<keyword evidence="2" id="KW-0805">Transcription regulation</keyword>
<name>A0A022R6F0_ERYGU</name>
<feature type="region of interest" description="Disordered" evidence="6">
    <location>
        <begin position="82"/>
        <end position="105"/>
    </location>
</feature>
<dbReference type="Gene3D" id="3.30.890.10">
    <property type="entry name" value="Methyl-cpg-binding Protein 2, Chain A"/>
    <property type="match status" value="1"/>
</dbReference>
<evidence type="ECO:0000259" key="7">
    <source>
        <dbReference type="PROSITE" id="PS50982"/>
    </source>
</evidence>
<protein>
    <recommendedName>
        <fullName evidence="7">MBD domain-containing protein</fullName>
    </recommendedName>
</protein>
<dbReference type="InterPro" id="IPR016177">
    <property type="entry name" value="DNA-bd_dom_sf"/>
</dbReference>
<dbReference type="PROSITE" id="PS50982">
    <property type="entry name" value="MBD"/>
    <property type="match status" value="1"/>
</dbReference>
<dbReference type="Proteomes" id="UP000030748">
    <property type="component" value="Unassembled WGS sequence"/>
</dbReference>
<evidence type="ECO:0000313" key="9">
    <source>
        <dbReference type="Proteomes" id="UP000030748"/>
    </source>
</evidence>
<dbReference type="GO" id="GO:0003677">
    <property type="term" value="F:DNA binding"/>
    <property type="evidence" value="ECO:0007669"/>
    <property type="project" value="UniProtKB-KW"/>
</dbReference>
<dbReference type="InterPro" id="IPR001739">
    <property type="entry name" value="Methyl_CpG_DNA-bd"/>
</dbReference>
<dbReference type="CDD" id="cd00122">
    <property type="entry name" value="MBD"/>
    <property type="match status" value="1"/>
</dbReference>
<comment type="subcellular location">
    <subcellularLocation>
        <location evidence="1">Nucleus</location>
    </subcellularLocation>
</comment>
<evidence type="ECO:0000256" key="4">
    <source>
        <dbReference type="ARBA" id="ARBA00023163"/>
    </source>
</evidence>
<dbReference type="SUPFAM" id="SSF54171">
    <property type="entry name" value="DNA-binding domain"/>
    <property type="match status" value="1"/>
</dbReference>
<dbReference type="KEGG" id="egt:105959045"/>
<dbReference type="Pfam" id="PF01429">
    <property type="entry name" value="MBD"/>
    <property type="match status" value="1"/>
</dbReference>
<dbReference type="PANTHER" id="PTHR12396:SF46">
    <property type="entry name" value="METHYL-CPG-BINDING DOMAIN-CONTAINING PROTEIN 6"/>
    <property type="match status" value="1"/>
</dbReference>
<accession>A0A022R6F0</accession>
<dbReference type="OMA" id="EWSAAFT"/>
<dbReference type="eggNOG" id="KOG4161">
    <property type="taxonomic scope" value="Eukaryota"/>
</dbReference>
<dbReference type="EMBL" id="KI630592">
    <property type="protein sequence ID" value="EYU36047.1"/>
    <property type="molecule type" value="Genomic_DNA"/>
</dbReference>
<dbReference type="GO" id="GO:0005634">
    <property type="term" value="C:nucleus"/>
    <property type="evidence" value="ECO:0007669"/>
    <property type="project" value="UniProtKB-SubCell"/>
</dbReference>
<evidence type="ECO:0000256" key="1">
    <source>
        <dbReference type="ARBA" id="ARBA00004123"/>
    </source>
</evidence>
<evidence type="ECO:0000256" key="5">
    <source>
        <dbReference type="ARBA" id="ARBA00023242"/>
    </source>
</evidence>
<organism evidence="8 9">
    <name type="scientific">Erythranthe guttata</name>
    <name type="common">Yellow monkey flower</name>
    <name type="synonym">Mimulus guttatus</name>
    <dbReference type="NCBI Taxonomy" id="4155"/>
    <lineage>
        <taxon>Eukaryota</taxon>
        <taxon>Viridiplantae</taxon>
        <taxon>Streptophyta</taxon>
        <taxon>Embryophyta</taxon>
        <taxon>Tracheophyta</taxon>
        <taxon>Spermatophyta</taxon>
        <taxon>Magnoliopsida</taxon>
        <taxon>eudicotyledons</taxon>
        <taxon>Gunneridae</taxon>
        <taxon>Pentapetalae</taxon>
        <taxon>asterids</taxon>
        <taxon>lamiids</taxon>
        <taxon>Lamiales</taxon>
        <taxon>Phrymaceae</taxon>
        <taxon>Erythranthe</taxon>
    </lineage>
</organism>
<dbReference type="SMART" id="SM00391">
    <property type="entry name" value="MBD"/>
    <property type="match status" value="1"/>
</dbReference>
<feature type="compositionally biased region" description="Polar residues" evidence="6">
    <location>
        <begin position="46"/>
        <end position="55"/>
    </location>
</feature>
<evidence type="ECO:0000256" key="2">
    <source>
        <dbReference type="ARBA" id="ARBA00023015"/>
    </source>
</evidence>
<dbReference type="PhylomeDB" id="A0A022R6F0"/>
<keyword evidence="3" id="KW-0238">DNA-binding</keyword>
<sequence>MSEPQPKDPVPQAEDPTASPTGQPAADPTSPDPLLDSGAFIDPDRNNSGAESPENQQDEDNAENVNFEPGVVIAAEPISMLRPGESSVETTARAVRRRDPDEMLKRPSWLPEDWKIDLRVRSSGATAGLIDRYYVEPSGNRKFRSKNEVVHYLETGSKLKRKSTPETDAEVSETPPAPKEKSSGKRKKSKPMNSDNIPSPHPLNSFKADTVQEI</sequence>
<evidence type="ECO:0000313" key="8">
    <source>
        <dbReference type="EMBL" id="EYU36047.1"/>
    </source>
</evidence>
<proteinExistence type="predicted"/>
<evidence type="ECO:0000256" key="6">
    <source>
        <dbReference type="SAM" id="MobiDB-lite"/>
    </source>
</evidence>
<reference evidence="8 9" key="1">
    <citation type="journal article" date="2013" name="Proc. Natl. Acad. Sci. U.S.A.">
        <title>Fine-scale variation in meiotic recombination in Mimulus inferred from population shotgun sequencing.</title>
        <authorList>
            <person name="Hellsten U."/>
            <person name="Wright K.M."/>
            <person name="Jenkins J."/>
            <person name="Shu S."/>
            <person name="Yuan Y."/>
            <person name="Wessler S.R."/>
            <person name="Schmutz J."/>
            <person name="Willis J.H."/>
            <person name="Rokhsar D.S."/>
        </authorList>
    </citation>
    <scope>NUCLEOTIDE SEQUENCE [LARGE SCALE GENOMIC DNA]</scope>
    <source>
        <strain evidence="9">cv. DUN x IM62</strain>
    </source>
</reference>
<keyword evidence="9" id="KW-1185">Reference proteome</keyword>
<feature type="region of interest" description="Disordered" evidence="6">
    <location>
        <begin position="153"/>
        <end position="214"/>
    </location>
</feature>
<dbReference type="STRING" id="4155.A0A022R6F0"/>
<dbReference type="AlphaFoldDB" id="A0A022R6F0"/>